<comment type="caution">
    <text evidence="1">The sequence shown here is derived from an EMBL/GenBank/DDBJ whole genome shotgun (WGS) entry which is preliminary data.</text>
</comment>
<keyword evidence="2" id="KW-1185">Reference proteome</keyword>
<organism evidence="1 2">
    <name type="scientific">Dendrolimus kikuchii</name>
    <dbReference type="NCBI Taxonomy" id="765133"/>
    <lineage>
        <taxon>Eukaryota</taxon>
        <taxon>Metazoa</taxon>
        <taxon>Ecdysozoa</taxon>
        <taxon>Arthropoda</taxon>
        <taxon>Hexapoda</taxon>
        <taxon>Insecta</taxon>
        <taxon>Pterygota</taxon>
        <taxon>Neoptera</taxon>
        <taxon>Endopterygota</taxon>
        <taxon>Lepidoptera</taxon>
        <taxon>Glossata</taxon>
        <taxon>Ditrysia</taxon>
        <taxon>Bombycoidea</taxon>
        <taxon>Lasiocampidae</taxon>
        <taxon>Dendrolimus</taxon>
    </lineage>
</organism>
<sequence length="107" mass="12515">MSLDYLTLIQSAIILFSVPLSASMLSFQSEKMRIILYDMLLEEKGHFNLSFNKSRYRDIQRLINYLEARPFKLRACRVVPLDGSLPILILNLCVTYLIVIIQFTHIY</sequence>
<evidence type="ECO:0000313" key="2">
    <source>
        <dbReference type="Proteomes" id="UP000824533"/>
    </source>
</evidence>
<accession>A0ACC1CLB7</accession>
<reference evidence="1 2" key="1">
    <citation type="journal article" date="2021" name="Front. Genet.">
        <title>Chromosome-Level Genome Assembly Reveals Significant Gene Expansion in the Toll and IMD Signaling Pathways of Dendrolimus kikuchii.</title>
        <authorList>
            <person name="Zhou J."/>
            <person name="Wu P."/>
            <person name="Xiong Z."/>
            <person name="Liu N."/>
            <person name="Zhao N."/>
            <person name="Ji M."/>
            <person name="Qiu Y."/>
            <person name="Yang B."/>
        </authorList>
    </citation>
    <scope>NUCLEOTIDE SEQUENCE [LARGE SCALE GENOMIC DNA]</scope>
    <source>
        <strain evidence="1">Ann1</strain>
    </source>
</reference>
<proteinExistence type="predicted"/>
<evidence type="ECO:0000313" key="1">
    <source>
        <dbReference type="EMBL" id="KAJ0172346.1"/>
    </source>
</evidence>
<protein>
    <submittedName>
        <fullName evidence="1">Uncharacterized protein</fullName>
    </submittedName>
</protein>
<name>A0ACC1CLB7_9NEOP</name>
<dbReference type="Proteomes" id="UP000824533">
    <property type="component" value="Linkage Group LG22"/>
</dbReference>
<gene>
    <name evidence="1" type="ORF">K1T71_012319</name>
</gene>
<dbReference type="EMBL" id="CM034408">
    <property type="protein sequence ID" value="KAJ0172346.1"/>
    <property type="molecule type" value="Genomic_DNA"/>
</dbReference>